<evidence type="ECO:0000313" key="2">
    <source>
        <dbReference type="EMBL" id="MEB3030343.1"/>
    </source>
</evidence>
<comment type="caution">
    <text evidence="2">The sequence shown here is derived from an EMBL/GenBank/DDBJ whole genome shotgun (WGS) entry which is preliminary data.</text>
</comment>
<evidence type="ECO:0000259" key="1">
    <source>
        <dbReference type="Pfam" id="PF13577"/>
    </source>
</evidence>
<name>A0ABU5XQY5_9MYCO</name>
<feature type="domain" description="SnoaL-like" evidence="1">
    <location>
        <begin position="17"/>
        <end position="145"/>
    </location>
</feature>
<dbReference type="InterPro" id="IPR037401">
    <property type="entry name" value="SnoaL-like"/>
</dbReference>
<dbReference type="SUPFAM" id="SSF54427">
    <property type="entry name" value="NTF2-like"/>
    <property type="match status" value="1"/>
</dbReference>
<evidence type="ECO:0000313" key="3">
    <source>
        <dbReference type="Proteomes" id="UP001298593"/>
    </source>
</evidence>
<dbReference type="Gene3D" id="3.10.450.50">
    <property type="match status" value="1"/>
</dbReference>
<organism evidence="2 3">
    <name type="scientific">[Mycobacterium] nativiensis</name>
    <dbReference type="NCBI Taxonomy" id="2855503"/>
    <lineage>
        <taxon>Bacteria</taxon>
        <taxon>Bacillati</taxon>
        <taxon>Actinomycetota</taxon>
        <taxon>Actinomycetes</taxon>
        <taxon>Mycobacteriales</taxon>
        <taxon>Mycobacteriaceae</taxon>
        <taxon>Mycolicibacter</taxon>
    </lineage>
</organism>
<gene>
    <name evidence="2" type="ORF">KV113_02140</name>
</gene>
<reference evidence="2 3" key="1">
    <citation type="submission" date="2023-12" db="EMBL/GenBank/DDBJ databases">
        <title>Description of new species of Mycobacterium terrae complex isolated from sewage at the Sao Paulo Zoological Park Foundation in Brazil.</title>
        <authorList>
            <person name="Romagnoli C.L."/>
            <person name="Conceicao E.C."/>
            <person name="Machado E."/>
            <person name="Barreto L.B.P.F."/>
            <person name="Sharma A."/>
            <person name="Silva N.M."/>
            <person name="Marques L.E."/>
            <person name="Juliana M.A."/>
            <person name="Lourenco M.C.S."/>
            <person name="Digiampietri L.A."/>
            <person name="Suffys P.N."/>
            <person name="Viana-Niero C."/>
        </authorList>
    </citation>
    <scope>NUCLEOTIDE SEQUENCE [LARGE SCALE GENOMIC DNA]</scope>
    <source>
        <strain evidence="2 3">MYC340</strain>
    </source>
</reference>
<dbReference type="Pfam" id="PF13577">
    <property type="entry name" value="SnoaL_4"/>
    <property type="match status" value="1"/>
</dbReference>
<dbReference type="InterPro" id="IPR032710">
    <property type="entry name" value="NTF2-like_dom_sf"/>
</dbReference>
<protein>
    <submittedName>
        <fullName evidence="2">Nuclear transport factor 2 family protein</fullName>
    </submittedName>
</protein>
<dbReference type="Proteomes" id="UP001298593">
    <property type="component" value="Unassembled WGS sequence"/>
</dbReference>
<dbReference type="RefSeq" id="WP_224973864.1">
    <property type="nucleotide sequence ID" value="NZ_JAYJJU010000001.1"/>
</dbReference>
<dbReference type="CDD" id="cd00531">
    <property type="entry name" value="NTF2_like"/>
    <property type="match status" value="1"/>
</dbReference>
<dbReference type="EMBL" id="JAYJJU010000001">
    <property type="protein sequence ID" value="MEB3030343.1"/>
    <property type="molecule type" value="Genomic_DNA"/>
</dbReference>
<proteinExistence type="predicted"/>
<keyword evidence="3" id="KW-1185">Reference proteome</keyword>
<sequence length="160" mass="17510">MTSHAAMPQEPPSVADELEAIRQLKARYFRFMDTKAWDAWRDVFTPDVVGVFDNAVSTGGADGRPGPTWDGVDALVASIRGAIEECVTVHQGFTPEITLTSSTSATGVWAMADVVAFPNGYTLYGAGHYHETYIKVSGVWRIRSIHLTRTRMEFTAPQGS</sequence>
<accession>A0ABU5XQY5</accession>